<dbReference type="Proteomes" id="UP000521199">
    <property type="component" value="Unassembled WGS sequence"/>
</dbReference>
<keyword evidence="1" id="KW-0732">Signal</keyword>
<evidence type="ECO:0000313" key="2">
    <source>
        <dbReference type="EMBL" id="MBB5208634.1"/>
    </source>
</evidence>
<dbReference type="EMBL" id="JACHHP010000003">
    <property type="protein sequence ID" value="MBB5208634.1"/>
    <property type="molecule type" value="Genomic_DNA"/>
</dbReference>
<feature type="signal peptide" evidence="1">
    <location>
        <begin position="1"/>
        <end position="23"/>
    </location>
</feature>
<gene>
    <name evidence="2" type="ORF">HNQ52_002176</name>
</gene>
<comment type="caution">
    <text evidence="2">The sequence shown here is derived from an EMBL/GenBank/DDBJ whole genome shotgun (WGS) entry which is preliminary data.</text>
</comment>
<reference evidence="2 3" key="1">
    <citation type="submission" date="2020-08" db="EMBL/GenBank/DDBJ databases">
        <title>Genomic Encyclopedia of Type Strains, Phase IV (KMG-IV): sequencing the most valuable type-strain genomes for metagenomic binning, comparative biology and taxonomic classification.</title>
        <authorList>
            <person name="Goeker M."/>
        </authorList>
    </citation>
    <scope>NUCLEOTIDE SEQUENCE [LARGE SCALE GENOMIC DNA]</scope>
    <source>
        <strain evidence="2 3">DSM 24163</strain>
    </source>
</reference>
<organism evidence="2 3">
    <name type="scientific">Chiayiivirga flava</name>
    <dbReference type="NCBI Taxonomy" id="659595"/>
    <lineage>
        <taxon>Bacteria</taxon>
        <taxon>Pseudomonadati</taxon>
        <taxon>Pseudomonadota</taxon>
        <taxon>Gammaproteobacteria</taxon>
        <taxon>Lysobacterales</taxon>
        <taxon>Lysobacteraceae</taxon>
        <taxon>Chiayiivirga</taxon>
    </lineage>
</organism>
<keyword evidence="3" id="KW-1185">Reference proteome</keyword>
<accession>A0A7W8D647</accession>
<evidence type="ECO:0000313" key="3">
    <source>
        <dbReference type="Proteomes" id="UP000521199"/>
    </source>
</evidence>
<sequence length="371" mass="40850">MTTAAVLLRLPLLALLWAAPPLAAQDAAAADPFDPQFEFDDAVPAAWQPFVDLRLRGDHVQGLPGGRDDLDRLRARTRAGTRFVAGERWSAAVAVEAALGTDDNADNIINNDVEVSDDLNLDQVWVAFQATPALRLQAGKAPLPMQLSPMLWDADLRPTGVALALGGTRGLTDRWQLQAGWFAPDPLDAGGARVGIVQGAWHWNEGAAWGGGAVLTGLRFESIDTLARAGLGRGNAVAGGRYATAYEPLDLQLYLRRRDERWPLLFNLDLVRNTAADSERDGLRASAIVGDRNRAGGWEFGWAWERIQRDAVLAAVNDDDWWFHSRMRGHMPWLGVGLDSTWSLRLAGFVETRDAPRERTRRLLLDVEARW</sequence>
<protein>
    <recommendedName>
        <fullName evidence="4">Alginate export domain-containing protein</fullName>
    </recommendedName>
</protein>
<feature type="chain" id="PRO_5031121118" description="Alginate export domain-containing protein" evidence="1">
    <location>
        <begin position="24"/>
        <end position="371"/>
    </location>
</feature>
<dbReference type="RefSeq" id="WP_183961150.1">
    <property type="nucleotide sequence ID" value="NZ_JACHHP010000003.1"/>
</dbReference>
<evidence type="ECO:0000256" key="1">
    <source>
        <dbReference type="SAM" id="SignalP"/>
    </source>
</evidence>
<evidence type="ECO:0008006" key="4">
    <source>
        <dbReference type="Google" id="ProtNLM"/>
    </source>
</evidence>
<dbReference type="AlphaFoldDB" id="A0A7W8D647"/>
<proteinExistence type="predicted"/>
<name>A0A7W8D647_9GAMM</name>